<evidence type="ECO:0000313" key="2">
    <source>
        <dbReference type="EMBL" id="CAB4768261.1"/>
    </source>
</evidence>
<dbReference type="Gene3D" id="1.20.1260.10">
    <property type="match status" value="1"/>
</dbReference>
<dbReference type="Pfam" id="PF03713">
    <property type="entry name" value="DUF305"/>
    <property type="match status" value="1"/>
</dbReference>
<gene>
    <name evidence="2" type="ORF">UFOPK2761_03232</name>
</gene>
<sequence>MRHHEGAVQMARDALAGATDPRIVELAEDVNAGQAAEVVRMQRLLASL</sequence>
<reference evidence="2" key="1">
    <citation type="submission" date="2020-05" db="EMBL/GenBank/DDBJ databases">
        <authorList>
            <person name="Chiriac C."/>
            <person name="Salcher M."/>
            <person name="Ghai R."/>
            <person name="Kavagutti S V."/>
        </authorList>
    </citation>
    <scope>NUCLEOTIDE SEQUENCE</scope>
</reference>
<evidence type="ECO:0000259" key="1">
    <source>
        <dbReference type="Pfam" id="PF03713"/>
    </source>
</evidence>
<organism evidence="2">
    <name type="scientific">freshwater metagenome</name>
    <dbReference type="NCBI Taxonomy" id="449393"/>
    <lineage>
        <taxon>unclassified sequences</taxon>
        <taxon>metagenomes</taxon>
        <taxon>ecological metagenomes</taxon>
    </lineage>
</organism>
<proteinExistence type="predicted"/>
<protein>
    <submittedName>
        <fullName evidence="2">Unannotated protein</fullName>
    </submittedName>
</protein>
<dbReference type="InterPro" id="IPR012347">
    <property type="entry name" value="Ferritin-like"/>
</dbReference>
<dbReference type="EMBL" id="CAEZYQ010000041">
    <property type="protein sequence ID" value="CAB4768261.1"/>
    <property type="molecule type" value="Genomic_DNA"/>
</dbReference>
<dbReference type="InterPro" id="IPR005183">
    <property type="entry name" value="DUF305_CopM-like"/>
</dbReference>
<dbReference type="AlphaFoldDB" id="A0A6J6V7Q7"/>
<accession>A0A6J6V7Q7</accession>
<name>A0A6J6V7Q7_9ZZZZ</name>
<feature type="domain" description="DUF305" evidence="1">
    <location>
        <begin position="2"/>
        <end position="45"/>
    </location>
</feature>